<keyword evidence="1" id="KW-0831">Ubiquinone biosynthesis</keyword>
<organism evidence="3 4">
    <name type="scientific">Colwellia echini</name>
    <dbReference type="NCBI Taxonomy" id="1982103"/>
    <lineage>
        <taxon>Bacteria</taxon>
        <taxon>Pseudomonadati</taxon>
        <taxon>Pseudomonadota</taxon>
        <taxon>Gammaproteobacteria</taxon>
        <taxon>Alteromonadales</taxon>
        <taxon>Colwelliaceae</taxon>
        <taxon>Colwellia</taxon>
    </lineage>
</organism>
<dbReference type="HAMAP" id="MF_02215">
    <property type="entry name" value="UbiJ"/>
    <property type="match status" value="1"/>
</dbReference>
<comment type="caution">
    <text evidence="3">The sequence shown here is derived from an EMBL/GenBank/DDBJ whole genome shotgun (WGS) entry which is preliminary data.</text>
</comment>
<name>A0ABY3MZV4_9GAMM</name>
<dbReference type="InterPro" id="IPR038989">
    <property type="entry name" value="UbiJ"/>
</dbReference>
<comment type="subcellular location">
    <subcellularLocation>
        <location evidence="1">Cytoplasm</location>
    </subcellularLocation>
</comment>
<dbReference type="SUPFAM" id="SSF55718">
    <property type="entry name" value="SCP-like"/>
    <property type="match status" value="1"/>
</dbReference>
<gene>
    <name evidence="1" type="primary">ubiJ</name>
    <name evidence="3" type="ORF">CWS31_004110</name>
</gene>
<comment type="function">
    <text evidence="1">Required for ubiquinone (coenzyme Q) biosynthesis. Binds hydrophobic ubiquinone biosynthetic intermediates via its SCP2 domain and is essential for the stability of the Ubi complex. May constitute a docking platform where Ubi enzymes assemble and access their SCP2-bound polyprenyl substrates.</text>
</comment>
<dbReference type="InterPro" id="IPR003033">
    <property type="entry name" value="SCP2_sterol-bd_dom"/>
</dbReference>
<comment type="pathway">
    <text evidence="1">Cofactor biosynthesis; ubiquinone biosynthesis.</text>
</comment>
<comment type="similarity">
    <text evidence="1">Belongs to the UbiJ family.</text>
</comment>
<keyword evidence="4" id="KW-1185">Reference proteome</keyword>
<dbReference type="PANTHER" id="PTHR38693">
    <property type="entry name" value="UBIQUINONE BIOSYNTHESIS PROTEIN UBIJ"/>
    <property type="match status" value="1"/>
</dbReference>
<protein>
    <recommendedName>
        <fullName evidence="1">Ubiquinone biosynthesis accessory factor UbiJ</fullName>
    </recommendedName>
</protein>
<evidence type="ECO:0000313" key="4">
    <source>
        <dbReference type="Proteomes" id="UP000815846"/>
    </source>
</evidence>
<dbReference type="Proteomes" id="UP000815846">
    <property type="component" value="Unassembled WGS sequence"/>
</dbReference>
<reference evidence="3 4" key="1">
    <citation type="submission" date="2019-08" db="EMBL/GenBank/DDBJ databases">
        <title>Microbe sample from Colwellia echini.</title>
        <authorList>
            <person name="Christiansen L."/>
            <person name="Pathiraja D."/>
            <person name="Schultz-Johansen M."/>
            <person name="Choi I.-G."/>
            <person name="Stougaard P."/>
        </authorList>
    </citation>
    <scope>NUCLEOTIDE SEQUENCE [LARGE SCALE GENOMIC DNA]</scope>
    <source>
        <strain evidence="3 4">A3</strain>
    </source>
</reference>
<evidence type="ECO:0000256" key="1">
    <source>
        <dbReference type="HAMAP-Rule" id="MF_02215"/>
    </source>
</evidence>
<accession>A0ABY3MZV4</accession>
<dbReference type="Pfam" id="PF02036">
    <property type="entry name" value="SCP2"/>
    <property type="match status" value="1"/>
</dbReference>
<evidence type="ECO:0000313" key="3">
    <source>
        <dbReference type="EMBL" id="TYK66532.1"/>
    </source>
</evidence>
<dbReference type="EMBL" id="PJAI02000003">
    <property type="protein sequence ID" value="TYK66532.1"/>
    <property type="molecule type" value="Genomic_DNA"/>
</dbReference>
<evidence type="ECO:0000259" key="2">
    <source>
        <dbReference type="Pfam" id="PF02036"/>
    </source>
</evidence>
<proteinExistence type="inferred from homology"/>
<dbReference type="RefSeq" id="WP_101344613.1">
    <property type="nucleotide sequence ID" value="NZ_PJAI02000003.1"/>
</dbReference>
<dbReference type="InterPro" id="IPR036527">
    <property type="entry name" value="SCP2_sterol-bd_dom_sf"/>
</dbReference>
<keyword evidence="1" id="KW-0963">Cytoplasm</keyword>
<sequence>MSMTDEKPLTLSDKVSNSILLPQMATATIEFVINKALSLNNKSISFTALAQKTLVLTLTELPFSLCFTVKNVANSTEIIVRSQAEASDCTIQTSLQTLKKIKAEESLTTLIKQGELDVIGDIKVAQQFASIAQSLEVDWQSELAKHLGDVPTHKLLQFSNKISQSVRAKGKQFEADVGEYLVHEKRLIVTNSQITAFNQQTKDVANQVDDLSTRINNLAIQIDKRTALNHVIHTKNTPPTNA</sequence>
<feature type="domain" description="SCP2" evidence="2">
    <location>
        <begin position="35"/>
        <end position="132"/>
    </location>
</feature>
<dbReference type="PANTHER" id="PTHR38693:SF1">
    <property type="entry name" value="UBIQUINONE BIOSYNTHESIS ACCESSORY FACTOR UBIJ"/>
    <property type="match status" value="1"/>
</dbReference>